<evidence type="ECO:0000313" key="4">
    <source>
        <dbReference type="EMBL" id="KAF4071216.1"/>
    </source>
</evidence>
<evidence type="ECO:0000313" key="5">
    <source>
        <dbReference type="Proteomes" id="UP000593565"/>
    </source>
</evidence>
<feature type="compositionally biased region" description="Acidic residues" evidence="2">
    <location>
        <begin position="90"/>
        <end position="100"/>
    </location>
</feature>
<keyword evidence="1" id="KW-0862">Zinc</keyword>
<feature type="compositionally biased region" description="Basic and acidic residues" evidence="2">
    <location>
        <begin position="80"/>
        <end position="89"/>
    </location>
</feature>
<gene>
    <name evidence="4" type="ORF">AMELA_G00283350</name>
</gene>
<accession>A0A7J5ZL78</accession>
<feature type="non-terminal residue" evidence="4">
    <location>
        <position position="1"/>
    </location>
</feature>
<keyword evidence="1" id="KW-0479">Metal-binding</keyword>
<organism evidence="4 5">
    <name type="scientific">Ameiurus melas</name>
    <name type="common">Black bullhead</name>
    <name type="synonym">Silurus melas</name>
    <dbReference type="NCBI Taxonomy" id="219545"/>
    <lineage>
        <taxon>Eukaryota</taxon>
        <taxon>Metazoa</taxon>
        <taxon>Chordata</taxon>
        <taxon>Craniata</taxon>
        <taxon>Vertebrata</taxon>
        <taxon>Euteleostomi</taxon>
        <taxon>Actinopterygii</taxon>
        <taxon>Neopterygii</taxon>
        <taxon>Teleostei</taxon>
        <taxon>Ostariophysi</taxon>
        <taxon>Siluriformes</taxon>
        <taxon>Ictaluridae</taxon>
        <taxon>Ameiurus</taxon>
    </lineage>
</organism>
<protein>
    <recommendedName>
        <fullName evidence="3">C2H2-type domain-containing protein</fullName>
    </recommendedName>
</protein>
<dbReference type="EMBL" id="JAAGNN010000028">
    <property type="protein sequence ID" value="KAF4071216.1"/>
    <property type="molecule type" value="Genomic_DNA"/>
</dbReference>
<dbReference type="AlphaFoldDB" id="A0A7J5ZL78"/>
<reference evidence="4 5" key="1">
    <citation type="submission" date="2020-02" db="EMBL/GenBank/DDBJ databases">
        <title>A chromosome-scale genome assembly of the black bullhead catfish (Ameiurus melas).</title>
        <authorList>
            <person name="Wen M."/>
            <person name="Zham M."/>
            <person name="Cabau C."/>
            <person name="Klopp C."/>
            <person name="Donnadieu C."/>
            <person name="Roques C."/>
            <person name="Bouchez O."/>
            <person name="Lampietro C."/>
            <person name="Jouanno E."/>
            <person name="Herpin A."/>
            <person name="Louis A."/>
            <person name="Berthelot C."/>
            <person name="Parey E."/>
            <person name="Roest-Crollius H."/>
            <person name="Braasch I."/>
            <person name="Postlethwait J."/>
            <person name="Robinson-Rechavi M."/>
            <person name="Echchiki A."/>
            <person name="Begum T."/>
            <person name="Montfort J."/>
            <person name="Schartl M."/>
            <person name="Bobe J."/>
            <person name="Guiguen Y."/>
        </authorList>
    </citation>
    <scope>NUCLEOTIDE SEQUENCE [LARGE SCALE GENOMIC DNA]</scope>
    <source>
        <strain evidence="4">M_S1</strain>
        <tissue evidence="4">Blood</tissue>
    </source>
</reference>
<proteinExistence type="predicted"/>
<feature type="domain" description="C2H2-type" evidence="3">
    <location>
        <begin position="111"/>
        <end position="139"/>
    </location>
</feature>
<evidence type="ECO:0000256" key="2">
    <source>
        <dbReference type="SAM" id="MobiDB-lite"/>
    </source>
</evidence>
<sequence>MASDGGSVEPITPLDLQKNVKKEEIVDEVYLCEVLSDSVGHITPVDQQNHVKKEEPEDEPNFCDGTSNSMENVDENSGGFERKPVKKEESEDEDPCTTTDWDMDDAQVQFFSCSWCSFSYTSQIHLHKHIRRYHYEEYERLLQSGELKEVEHITAISSSIQQTSAITLNRNSPNKQMQ</sequence>
<name>A0A7J5ZL78_AMEME</name>
<dbReference type="PROSITE" id="PS50157">
    <property type="entry name" value="ZINC_FINGER_C2H2_2"/>
    <property type="match status" value="1"/>
</dbReference>
<evidence type="ECO:0000259" key="3">
    <source>
        <dbReference type="PROSITE" id="PS50157"/>
    </source>
</evidence>
<keyword evidence="5" id="KW-1185">Reference proteome</keyword>
<dbReference type="PROSITE" id="PS00028">
    <property type="entry name" value="ZINC_FINGER_C2H2_1"/>
    <property type="match status" value="1"/>
</dbReference>
<feature type="region of interest" description="Disordered" evidence="2">
    <location>
        <begin position="43"/>
        <end position="100"/>
    </location>
</feature>
<dbReference type="Proteomes" id="UP000593565">
    <property type="component" value="Unassembled WGS sequence"/>
</dbReference>
<keyword evidence="1" id="KW-0863">Zinc-finger</keyword>
<comment type="caution">
    <text evidence="4">The sequence shown here is derived from an EMBL/GenBank/DDBJ whole genome shotgun (WGS) entry which is preliminary data.</text>
</comment>
<dbReference type="GO" id="GO:0008270">
    <property type="term" value="F:zinc ion binding"/>
    <property type="evidence" value="ECO:0007669"/>
    <property type="project" value="UniProtKB-KW"/>
</dbReference>
<evidence type="ECO:0000256" key="1">
    <source>
        <dbReference type="PROSITE-ProRule" id="PRU00042"/>
    </source>
</evidence>
<dbReference type="InterPro" id="IPR013087">
    <property type="entry name" value="Znf_C2H2_type"/>
</dbReference>